<accession>A0ABX6AMK8</accession>
<sequence>MTMYSARRAHAWWASIAAVLLTAAGLVTWVLPGPGLPVLALGLLCSAVAGVLWFRARSR</sequence>
<gene>
    <name evidence="2" type="ORF">CP969_28820</name>
</gene>
<keyword evidence="3" id="KW-1185">Reference proteome</keyword>
<feature type="transmembrane region" description="Helical" evidence="1">
    <location>
        <begin position="36"/>
        <end position="54"/>
    </location>
</feature>
<dbReference type="RefSeq" id="WP_004982133.1">
    <property type="nucleotide sequence ID" value="NZ_CP023700.1"/>
</dbReference>
<dbReference type="EMBL" id="CP023700">
    <property type="protein sequence ID" value="QEU88247.1"/>
    <property type="molecule type" value="Genomic_DNA"/>
</dbReference>
<name>A0ABX6AMK8_STRVD</name>
<proteinExistence type="predicted"/>
<dbReference type="Proteomes" id="UP000327143">
    <property type="component" value="Chromosome"/>
</dbReference>
<keyword evidence="1" id="KW-0812">Transmembrane</keyword>
<evidence type="ECO:0000256" key="1">
    <source>
        <dbReference type="SAM" id="Phobius"/>
    </source>
</evidence>
<evidence type="ECO:0000313" key="3">
    <source>
        <dbReference type="Proteomes" id="UP000327143"/>
    </source>
</evidence>
<keyword evidence="1" id="KW-0472">Membrane</keyword>
<reference evidence="2 3" key="1">
    <citation type="submission" date="2017-09" db="EMBL/GenBank/DDBJ databases">
        <authorList>
            <person name="Lee N."/>
            <person name="Cho B.-K."/>
        </authorList>
    </citation>
    <scope>NUCLEOTIDE SEQUENCE [LARGE SCALE GENOMIC DNA]</scope>
    <source>
        <strain evidence="2 3">ATCC 39115</strain>
    </source>
</reference>
<organism evidence="2 3">
    <name type="scientific">Streptomyces viridosporus T7A</name>
    <dbReference type="NCBI Taxonomy" id="665577"/>
    <lineage>
        <taxon>Bacteria</taxon>
        <taxon>Bacillati</taxon>
        <taxon>Actinomycetota</taxon>
        <taxon>Actinomycetes</taxon>
        <taxon>Kitasatosporales</taxon>
        <taxon>Streptomycetaceae</taxon>
        <taxon>Streptomyces</taxon>
    </lineage>
</organism>
<evidence type="ECO:0000313" key="2">
    <source>
        <dbReference type="EMBL" id="QEU88247.1"/>
    </source>
</evidence>
<feature type="transmembrane region" description="Helical" evidence="1">
    <location>
        <begin position="12"/>
        <end position="30"/>
    </location>
</feature>
<protein>
    <submittedName>
        <fullName evidence="2">Uncharacterized protein</fullName>
    </submittedName>
</protein>
<keyword evidence="1" id="KW-1133">Transmembrane helix</keyword>